<evidence type="ECO:0000259" key="2">
    <source>
        <dbReference type="Pfam" id="PF20318"/>
    </source>
</evidence>
<reference evidence="3" key="2">
    <citation type="journal article" date="2021" name="PeerJ">
        <title>Extensive microbial diversity within the chicken gut microbiome revealed by metagenomics and culture.</title>
        <authorList>
            <person name="Gilroy R."/>
            <person name="Ravi A."/>
            <person name="Getino M."/>
            <person name="Pursley I."/>
            <person name="Horton D.L."/>
            <person name="Alikhan N.F."/>
            <person name="Baker D."/>
            <person name="Gharbi K."/>
            <person name="Hall N."/>
            <person name="Watson M."/>
            <person name="Adriaenssens E.M."/>
            <person name="Foster-Nyarko E."/>
            <person name="Jarju S."/>
            <person name="Secka A."/>
            <person name="Antonio M."/>
            <person name="Oren A."/>
            <person name="Chaudhuri R.R."/>
            <person name="La Ragione R."/>
            <person name="Hildebrand F."/>
            <person name="Pallen M.J."/>
        </authorList>
    </citation>
    <scope>NUCLEOTIDE SEQUENCE</scope>
    <source>
        <strain evidence="3">10192</strain>
    </source>
</reference>
<dbReference type="SUPFAM" id="SSF54523">
    <property type="entry name" value="Pili subunits"/>
    <property type="match status" value="1"/>
</dbReference>
<dbReference type="AlphaFoldDB" id="A0A9D9DTI8"/>
<keyword evidence="1" id="KW-0812">Transmembrane</keyword>
<evidence type="ECO:0000313" key="4">
    <source>
        <dbReference type="Proteomes" id="UP000823632"/>
    </source>
</evidence>
<keyword evidence="1" id="KW-0472">Membrane</keyword>
<evidence type="ECO:0000256" key="1">
    <source>
        <dbReference type="SAM" id="Phobius"/>
    </source>
</evidence>
<dbReference type="Proteomes" id="UP000823632">
    <property type="component" value="Unassembled WGS sequence"/>
</dbReference>
<dbReference type="InterPro" id="IPR012902">
    <property type="entry name" value="N_methyl_site"/>
</dbReference>
<dbReference type="EMBL" id="JADIND010000142">
    <property type="protein sequence ID" value="MBO8431024.1"/>
    <property type="molecule type" value="Genomic_DNA"/>
</dbReference>
<dbReference type="Pfam" id="PF07963">
    <property type="entry name" value="N_methyl"/>
    <property type="match status" value="1"/>
</dbReference>
<dbReference type="InterPro" id="IPR046721">
    <property type="entry name" value="DUF6613"/>
</dbReference>
<proteinExistence type="predicted"/>
<sequence length="257" mass="28690">MNKKLNKHRAFTLAEVLTTMGIIGIVAAMTIPNLLVQHRERENITKLKTVYSTITQAYTRATTEFGSPESWGMTAANSPEGAENINRILSPYFNVTQNCHTNGGCWYDGILTGINKERSGINIGTDSSFSTFSTVDGVQFAFNVEEPECKGVFGTTRGLQNVCATFTVDVNGKKFPNQYGYDIFKFYITKFGVHPYGLPEDTNFSFEDTCSPDTMGYGCTAWAVFKSNMDYLHCGGLSWSGKDRCKPFDNNRYDYDL</sequence>
<feature type="transmembrane region" description="Helical" evidence="1">
    <location>
        <begin position="12"/>
        <end position="35"/>
    </location>
</feature>
<reference evidence="3" key="1">
    <citation type="submission" date="2020-10" db="EMBL/GenBank/DDBJ databases">
        <authorList>
            <person name="Gilroy R."/>
        </authorList>
    </citation>
    <scope>NUCLEOTIDE SEQUENCE</scope>
    <source>
        <strain evidence="3">10192</strain>
    </source>
</reference>
<name>A0A9D9DTI8_9BACT</name>
<dbReference type="Pfam" id="PF20318">
    <property type="entry name" value="DUF6613"/>
    <property type="match status" value="1"/>
</dbReference>
<protein>
    <submittedName>
        <fullName evidence="3">Type II secretion system protein</fullName>
    </submittedName>
</protein>
<feature type="domain" description="DUF6613" evidence="2">
    <location>
        <begin position="34"/>
        <end position="84"/>
    </location>
</feature>
<dbReference type="NCBIfam" id="TIGR02532">
    <property type="entry name" value="IV_pilin_GFxxxE"/>
    <property type="match status" value="1"/>
</dbReference>
<comment type="caution">
    <text evidence="3">The sequence shown here is derived from an EMBL/GenBank/DDBJ whole genome shotgun (WGS) entry which is preliminary data.</text>
</comment>
<keyword evidence="1" id="KW-1133">Transmembrane helix</keyword>
<gene>
    <name evidence="3" type="ORF">IAC76_06510</name>
</gene>
<evidence type="ECO:0000313" key="3">
    <source>
        <dbReference type="EMBL" id="MBO8431024.1"/>
    </source>
</evidence>
<organism evidence="3 4">
    <name type="scientific">Candidatus Scatousia excrementipullorum</name>
    <dbReference type="NCBI Taxonomy" id="2840936"/>
    <lineage>
        <taxon>Bacteria</taxon>
        <taxon>Candidatus Scatousia</taxon>
    </lineage>
</organism>
<dbReference type="Gene3D" id="3.30.700.10">
    <property type="entry name" value="Glycoprotein, Type 4 Pilin"/>
    <property type="match status" value="1"/>
</dbReference>
<accession>A0A9D9DTI8</accession>
<dbReference type="InterPro" id="IPR045584">
    <property type="entry name" value="Pilin-like"/>
</dbReference>